<evidence type="ECO:0000256" key="1">
    <source>
        <dbReference type="ARBA" id="ARBA00001936"/>
    </source>
</evidence>
<dbReference type="Pfam" id="PF00293">
    <property type="entry name" value="NUDIX"/>
    <property type="match status" value="1"/>
</dbReference>
<dbReference type="Gene3D" id="3.90.79.10">
    <property type="entry name" value="Nucleoside Triphosphate Pyrophosphohydrolase"/>
    <property type="match status" value="1"/>
</dbReference>
<dbReference type="SUPFAM" id="SSF55811">
    <property type="entry name" value="Nudix"/>
    <property type="match status" value="1"/>
</dbReference>
<keyword evidence="4 8" id="KW-0378">Hydrolase</keyword>
<dbReference type="PANTHER" id="PTHR12992:SF11">
    <property type="entry name" value="MITOCHONDRIAL COENZYME A DIPHOSPHATASE NUDT8"/>
    <property type="match status" value="1"/>
</dbReference>
<evidence type="ECO:0000256" key="5">
    <source>
        <dbReference type="ARBA" id="ARBA00022842"/>
    </source>
</evidence>
<comment type="caution">
    <text evidence="8">The sequence shown here is derived from an EMBL/GenBank/DDBJ whole genome shotgun (WGS) entry which is preliminary data.</text>
</comment>
<evidence type="ECO:0000256" key="3">
    <source>
        <dbReference type="ARBA" id="ARBA00022723"/>
    </source>
</evidence>
<name>A0ABV3DC60_9ACTN</name>
<evidence type="ECO:0000256" key="6">
    <source>
        <dbReference type="ARBA" id="ARBA00023211"/>
    </source>
</evidence>
<dbReference type="InterPro" id="IPR015797">
    <property type="entry name" value="NUDIX_hydrolase-like_dom_sf"/>
</dbReference>
<dbReference type="PROSITE" id="PS51462">
    <property type="entry name" value="NUDIX"/>
    <property type="match status" value="1"/>
</dbReference>
<dbReference type="PANTHER" id="PTHR12992">
    <property type="entry name" value="NUDIX HYDROLASE"/>
    <property type="match status" value="1"/>
</dbReference>
<evidence type="ECO:0000256" key="2">
    <source>
        <dbReference type="ARBA" id="ARBA00001946"/>
    </source>
</evidence>
<organism evidence="8 9">
    <name type="scientific">Streptodolium elevatio</name>
    <dbReference type="NCBI Taxonomy" id="3157996"/>
    <lineage>
        <taxon>Bacteria</taxon>
        <taxon>Bacillati</taxon>
        <taxon>Actinomycetota</taxon>
        <taxon>Actinomycetes</taxon>
        <taxon>Kitasatosporales</taxon>
        <taxon>Streptomycetaceae</taxon>
        <taxon>Streptodolium</taxon>
    </lineage>
</organism>
<gene>
    <name evidence="8" type="ORF">AB0C36_07200</name>
</gene>
<keyword evidence="9" id="KW-1185">Reference proteome</keyword>
<dbReference type="Proteomes" id="UP001551482">
    <property type="component" value="Unassembled WGS sequence"/>
</dbReference>
<protein>
    <submittedName>
        <fullName evidence="8">CoA pyrophosphatase</fullName>
        <ecNumber evidence="8">3.6.1.55</ecNumber>
    </submittedName>
</protein>
<dbReference type="InterPro" id="IPR000086">
    <property type="entry name" value="NUDIX_hydrolase_dom"/>
</dbReference>
<accession>A0ABV3DC60</accession>
<keyword evidence="5" id="KW-0460">Magnesium</keyword>
<dbReference type="InterPro" id="IPR045121">
    <property type="entry name" value="CoAse"/>
</dbReference>
<proteinExistence type="predicted"/>
<comment type="cofactor">
    <cofactor evidence="2">
        <name>Mg(2+)</name>
        <dbReference type="ChEBI" id="CHEBI:18420"/>
    </cofactor>
</comment>
<evidence type="ECO:0000259" key="7">
    <source>
        <dbReference type="PROSITE" id="PS51462"/>
    </source>
</evidence>
<evidence type="ECO:0000313" key="9">
    <source>
        <dbReference type="Proteomes" id="UP001551482"/>
    </source>
</evidence>
<dbReference type="RefSeq" id="WP_358350499.1">
    <property type="nucleotide sequence ID" value="NZ_JBEZFP010000012.1"/>
</dbReference>
<comment type="cofactor">
    <cofactor evidence="1">
        <name>Mn(2+)</name>
        <dbReference type="ChEBI" id="CHEBI:29035"/>
    </cofactor>
</comment>
<sequence length="246" mass="26972">MTETDPVTRQDAPIVEDGLPAWLRPFADAARAVSPEQLSRFLPPEQGGRQSAVLMLFGEGEDGPDVLLLERSHTLRKHAGQPAFPGGAIDPEDAGPVDAALREAQEETGLDPSCVQVFGMLPPLYIPVSNFVVTPILAWWRDDCPVAPVDAGEVARVVRVPLGDLTDPLHRARLRHPTGYLGPAFLVDGMVVWGFTAGLLDRTIALAGWERPWDHEREVELTEAQWRLARRGYDRYEETASDPASG</sequence>
<evidence type="ECO:0000313" key="8">
    <source>
        <dbReference type="EMBL" id="MEU8133281.1"/>
    </source>
</evidence>
<reference evidence="8 9" key="1">
    <citation type="submission" date="2024-06" db="EMBL/GenBank/DDBJ databases">
        <title>The Natural Products Discovery Center: Release of the First 8490 Sequenced Strains for Exploring Actinobacteria Biosynthetic Diversity.</title>
        <authorList>
            <person name="Kalkreuter E."/>
            <person name="Kautsar S.A."/>
            <person name="Yang D."/>
            <person name="Bader C.D."/>
            <person name="Teijaro C.N."/>
            <person name="Fluegel L."/>
            <person name="Davis C.M."/>
            <person name="Simpson J.R."/>
            <person name="Lauterbach L."/>
            <person name="Steele A.D."/>
            <person name="Gui C."/>
            <person name="Meng S."/>
            <person name="Li G."/>
            <person name="Viehrig K."/>
            <person name="Ye F."/>
            <person name="Su P."/>
            <person name="Kiefer A.F."/>
            <person name="Nichols A."/>
            <person name="Cepeda A.J."/>
            <person name="Yan W."/>
            <person name="Fan B."/>
            <person name="Jiang Y."/>
            <person name="Adhikari A."/>
            <person name="Zheng C.-J."/>
            <person name="Schuster L."/>
            <person name="Cowan T.M."/>
            <person name="Smanski M.J."/>
            <person name="Chevrette M.G."/>
            <person name="De Carvalho L.P.S."/>
            <person name="Shen B."/>
        </authorList>
    </citation>
    <scope>NUCLEOTIDE SEQUENCE [LARGE SCALE GENOMIC DNA]</scope>
    <source>
        <strain evidence="8 9">NPDC048946</strain>
    </source>
</reference>
<dbReference type="GO" id="GO:0035539">
    <property type="term" value="F:8-oxo-7,8-dihydrodeoxyguanosine triphosphate pyrophosphatase activity"/>
    <property type="evidence" value="ECO:0007669"/>
    <property type="project" value="UniProtKB-EC"/>
</dbReference>
<dbReference type="EMBL" id="JBEZFP010000012">
    <property type="protein sequence ID" value="MEU8133281.1"/>
    <property type="molecule type" value="Genomic_DNA"/>
</dbReference>
<keyword evidence="3" id="KW-0479">Metal-binding</keyword>
<dbReference type="CDD" id="cd03426">
    <property type="entry name" value="NUDIX_CoAse_Nudt7"/>
    <property type="match status" value="1"/>
</dbReference>
<feature type="domain" description="Nudix hydrolase" evidence="7">
    <location>
        <begin position="47"/>
        <end position="187"/>
    </location>
</feature>
<evidence type="ECO:0000256" key="4">
    <source>
        <dbReference type="ARBA" id="ARBA00022801"/>
    </source>
</evidence>
<keyword evidence="6" id="KW-0464">Manganese</keyword>
<dbReference type="EC" id="3.6.1.55" evidence="8"/>